<comment type="subcellular location">
    <subcellularLocation>
        <location evidence="1">Membrane</location>
        <topology evidence="1">Multi-pass membrane protein</topology>
    </subcellularLocation>
</comment>
<name>D1YX10_METPS</name>
<feature type="transmembrane region" description="Helical" evidence="5">
    <location>
        <begin position="207"/>
        <end position="229"/>
    </location>
</feature>
<evidence type="ECO:0000256" key="4">
    <source>
        <dbReference type="ARBA" id="ARBA00023136"/>
    </source>
</evidence>
<dbReference type="STRING" id="304371.MCP_0910"/>
<keyword evidence="2 5" id="KW-0812">Transmembrane</keyword>
<feature type="transmembrane region" description="Helical" evidence="5">
    <location>
        <begin position="112"/>
        <end position="137"/>
    </location>
</feature>
<feature type="transmembrane region" description="Helical" evidence="5">
    <location>
        <begin position="166"/>
        <end position="187"/>
    </location>
</feature>
<gene>
    <name evidence="8" type="ordered locus">MCP_0910</name>
</gene>
<keyword evidence="4 5" id="KW-0472">Membrane</keyword>
<feature type="transmembrane region" description="Helical" evidence="5">
    <location>
        <begin position="80"/>
        <end position="100"/>
    </location>
</feature>
<feature type="domain" description="GYF" evidence="7">
    <location>
        <begin position="10"/>
        <end position="57"/>
    </location>
</feature>
<dbReference type="InParanoid" id="D1YX10"/>
<proteinExistence type="predicted"/>
<reference evidence="9" key="3">
    <citation type="journal article" date="2011" name="PLoS ONE">
        <title>Genome sequence of a mesophilic hydrogenotrophic methanogen Methanocella paludicola, the first cultivated representative of the order Methanocellales.</title>
        <authorList>
            <person name="Sakai S."/>
            <person name="Takaki Y."/>
            <person name="Shimamura S."/>
            <person name="Sekine M."/>
            <person name="Tajima T."/>
            <person name="Kosugi H."/>
            <person name="Ichikawa N."/>
            <person name="Tasumi E."/>
            <person name="Hiraki A.T."/>
            <person name="Shimizu A."/>
            <person name="Kato Y."/>
            <person name="Nishiko R."/>
            <person name="Mori K."/>
            <person name="Fujita N."/>
            <person name="Imachi H."/>
            <person name="Takai K."/>
        </authorList>
    </citation>
    <scope>NUCLEOTIDE SEQUENCE [LARGE SCALE GENOMIC DNA]</scope>
    <source>
        <strain evidence="9">DSM 17711 / JCM 13418 / NBRC 101707 / SANAE</strain>
    </source>
</reference>
<dbReference type="InterPro" id="IPR010432">
    <property type="entry name" value="RDD"/>
</dbReference>
<reference evidence="8 9" key="1">
    <citation type="journal article" date="2007" name="Appl. Environ. Microbiol.">
        <title>Isolation of key methanogens for global methane emission from rice paddy fields: a novel isolate affiliated with the clone cluster rice cluster I.</title>
        <authorList>
            <person name="Sakai S."/>
            <person name="Imachi H."/>
            <person name="Sekiguchi Y."/>
            <person name="Ohashi A."/>
            <person name="Harada H."/>
            <person name="Kamagata Y."/>
        </authorList>
    </citation>
    <scope>NUCLEOTIDE SEQUENCE [LARGE SCALE GENOMIC DNA]</scope>
    <source>
        <strain evidence="9">DSM 17711 / JCM 13418 / NBRC 101707 / SANAE</strain>
    </source>
</reference>
<dbReference type="Pfam" id="PF06271">
    <property type="entry name" value="RDD"/>
    <property type="match status" value="1"/>
</dbReference>
<dbReference type="InterPro" id="IPR025640">
    <property type="entry name" value="GYF_2"/>
</dbReference>
<dbReference type="AlphaFoldDB" id="D1YX10"/>
<feature type="domain" description="RDD" evidence="6">
    <location>
        <begin position="67"/>
        <end position="200"/>
    </location>
</feature>
<reference evidence="8 9" key="2">
    <citation type="journal article" date="2008" name="Int. J. Syst. Evol. Microbiol.">
        <title>Methanocella paludicola gen. nov., sp. nov., a methane-producing archaeon, the first isolate of the lineage 'Rice Cluster I', and proposal of the new archaeal order Methanocellales ord. nov.</title>
        <authorList>
            <person name="Sakai S."/>
            <person name="Imachi H."/>
            <person name="Hanada S."/>
            <person name="Ohashi A."/>
            <person name="Harada H."/>
            <person name="Kamagata Y."/>
        </authorList>
    </citation>
    <scope>NUCLEOTIDE SEQUENCE [LARGE SCALE GENOMIC DNA]</scope>
    <source>
        <strain evidence="9">DSM 17711 / JCM 13418 / NBRC 101707 / SANAE</strain>
    </source>
</reference>
<evidence type="ECO:0000259" key="6">
    <source>
        <dbReference type="Pfam" id="PF06271"/>
    </source>
</evidence>
<keyword evidence="9" id="KW-1185">Reference proteome</keyword>
<evidence type="ECO:0000259" key="7">
    <source>
        <dbReference type="Pfam" id="PF14237"/>
    </source>
</evidence>
<organism evidence="8 9">
    <name type="scientific">Methanocella paludicola (strain DSM 17711 / JCM 13418 / NBRC 101707 / SANAE)</name>
    <dbReference type="NCBI Taxonomy" id="304371"/>
    <lineage>
        <taxon>Archaea</taxon>
        <taxon>Methanobacteriati</taxon>
        <taxon>Methanobacteriota</taxon>
        <taxon>Stenosarchaea group</taxon>
        <taxon>Methanomicrobia</taxon>
        <taxon>Methanocellales</taxon>
        <taxon>Methanocellaceae</taxon>
        <taxon>Methanocella</taxon>
    </lineage>
</organism>
<evidence type="ECO:0000256" key="3">
    <source>
        <dbReference type="ARBA" id="ARBA00022989"/>
    </source>
</evidence>
<dbReference type="Proteomes" id="UP000001882">
    <property type="component" value="Chromosome"/>
</dbReference>
<dbReference type="KEGG" id="mpd:MCP_0910"/>
<evidence type="ECO:0000256" key="5">
    <source>
        <dbReference type="SAM" id="Phobius"/>
    </source>
</evidence>
<dbReference type="EMBL" id="AP011532">
    <property type="protein sequence ID" value="BAI60982.1"/>
    <property type="molecule type" value="Genomic_DNA"/>
</dbReference>
<dbReference type="eggNOG" id="arCOG03633">
    <property type="taxonomic scope" value="Archaea"/>
</dbReference>
<evidence type="ECO:0000313" key="8">
    <source>
        <dbReference type="EMBL" id="BAI60982.1"/>
    </source>
</evidence>
<accession>D1YX10</accession>
<evidence type="ECO:0008006" key="10">
    <source>
        <dbReference type="Google" id="ProtNLM"/>
    </source>
</evidence>
<protein>
    <recommendedName>
        <fullName evidence="10">GYF domain-containing protein</fullName>
    </recommendedName>
</protein>
<sequence>MDTLTQEKTWSYRKDNQSTVEVPESKLKELISSGQLSPDTLVWSSGMTEWVKASSIGSLVPDYDLKPHPWLRFFARQFDLMIYNFFLSLFIVMVSIFLPSLEILYTGISGMFLLQIITVLTWIVPETILMAAFGMTLSKWVFNIKVRNASEAILSLGESFERSLGVAVKGLALGIPVFYLVTMLMSYNKLENTGRTSWDREGNFKVYHGKIGPIRMMAIFGLACIYILFRIITVLTM</sequence>
<evidence type="ECO:0000256" key="1">
    <source>
        <dbReference type="ARBA" id="ARBA00004141"/>
    </source>
</evidence>
<dbReference type="GO" id="GO:0016020">
    <property type="term" value="C:membrane"/>
    <property type="evidence" value="ECO:0007669"/>
    <property type="project" value="UniProtKB-SubCell"/>
</dbReference>
<keyword evidence="3 5" id="KW-1133">Transmembrane helix</keyword>
<evidence type="ECO:0000256" key="2">
    <source>
        <dbReference type="ARBA" id="ARBA00022692"/>
    </source>
</evidence>
<evidence type="ECO:0000313" key="9">
    <source>
        <dbReference type="Proteomes" id="UP000001882"/>
    </source>
</evidence>
<dbReference type="Pfam" id="PF14237">
    <property type="entry name" value="GYF_2"/>
    <property type="match status" value="1"/>
</dbReference>